<gene>
    <name evidence="1" type="ORF">ACFOWX_07205</name>
</gene>
<name>A0ABV8RG40_9SPHN</name>
<keyword evidence="2" id="KW-1185">Reference proteome</keyword>
<comment type="caution">
    <text evidence="1">The sequence shown here is derived from an EMBL/GenBank/DDBJ whole genome shotgun (WGS) entry which is preliminary data.</text>
</comment>
<organism evidence="1 2">
    <name type="scientific">Sphingorhabdus arenilitoris</name>
    <dbReference type="NCBI Taxonomy" id="1490041"/>
    <lineage>
        <taxon>Bacteria</taxon>
        <taxon>Pseudomonadati</taxon>
        <taxon>Pseudomonadota</taxon>
        <taxon>Alphaproteobacteria</taxon>
        <taxon>Sphingomonadales</taxon>
        <taxon>Sphingomonadaceae</taxon>
        <taxon>Sphingorhabdus</taxon>
    </lineage>
</organism>
<dbReference type="RefSeq" id="WP_381422693.1">
    <property type="nucleotide sequence ID" value="NZ_JBHSDH010000013.1"/>
</dbReference>
<protein>
    <submittedName>
        <fullName evidence="1">Uncharacterized protein</fullName>
    </submittedName>
</protein>
<sequence>MTTLAHFIKFFSTSLTITDSVLCHWSTVQFGIRLIDLRPSLVRGARNRKPMLAE</sequence>
<reference evidence="2" key="1">
    <citation type="journal article" date="2019" name="Int. J. Syst. Evol. Microbiol.">
        <title>The Global Catalogue of Microorganisms (GCM) 10K type strain sequencing project: providing services to taxonomists for standard genome sequencing and annotation.</title>
        <authorList>
            <consortium name="The Broad Institute Genomics Platform"/>
            <consortium name="The Broad Institute Genome Sequencing Center for Infectious Disease"/>
            <person name="Wu L."/>
            <person name="Ma J."/>
        </authorList>
    </citation>
    <scope>NUCLEOTIDE SEQUENCE [LARGE SCALE GENOMIC DNA]</scope>
    <source>
        <strain evidence="2">CECT 8531</strain>
    </source>
</reference>
<dbReference type="EMBL" id="JBHSDH010000013">
    <property type="protein sequence ID" value="MFC4292200.1"/>
    <property type="molecule type" value="Genomic_DNA"/>
</dbReference>
<evidence type="ECO:0000313" key="2">
    <source>
        <dbReference type="Proteomes" id="UP001595887"/>
    </source>
</evidence>
<evidence type="ECO:0000313" key="1">
    <source>
        <dbReference type="EMBL" id="MFC4292200.1"/>
    </source>
</evidence>
<accession>A0ABV8RG40</accession>
<dbReference type="Proteomes" id="UP001595887">
    <property type="component" value="Unassembled WGS sequence"/>
</dbReference>
<proteinExistence type="predicted"/>